<dbReference type="EMBL" id="AAYG02000012">
    <property type="protein sequence ID" value="EDN77891.1"/>
    <property type="molecule type" value="Genomic_DNA"/>
</dbReference>
<dbReference type="Proteomes" id="UP000004410">
    <property type="component" value="Unassembled WGS sequence"/>
</dbReference>
<dbReference type="AlphaFoldDB" id="A7B2C0"/>
<protein>
    <submittedName>
        <fullName evidence="2">Uncharacterized protein</fullName>
    </submittedName>
</protein>
<dbReference type="PaxDb" id="411470-RUMGNA_01698"/>
<organism evidence="2 3">
    <name type="scientific">Mediterraneibacter gnavus (strain ATCC 29149 / DSM 114966 / JCM 6515 / VPI C7-9)</name>
    <name type="common">Ruminococcus gnavus</name>
    <dbReference type="NCBI Taxonomy" id="411470"/>
    <lineage>
        <taxon>Bacteria</taxon>
        <taxon>Bacillati</taxon>
        <taxon>Bacillota</taxon>
        <taxon>Clostridia</taxon>
        <taxon>Lachnospirales</taxon>
        <taxon>Lachnospiraceae</taxon>
        <taxon>Mediterraneibacter</taxon>
    </lineage>
</organism>
<accession>A7B2C0</accession>
<evidence type="ECO:0000313" key="2">
    <source>
        <dbReference type="EMBL" id="EDN77891.1"/>
    </source>
</evidence>
<feature type="region of interest" description="Disordered" evidence="1">
    <location>
        <begin position="26"/>
        <end position="46"/>
    </location>
</feature>
<reference evidence="2 3" key="2">
    <citation type="submission" date="2007-06" db="EMBL/GenBank/DDBJ databases">
        <title>Draft genome sequence of Ruminococcus gnavus (ATCC 29149).</title>
        <authorList>
            <person name="Sudarsanam P."/>
            <person name="Ley R."/>
            <person name="Guruge J."/>
            <person name="Turnbaugh P.J."/>
            <person name="Mahowald M."/>
            <person name="Liep D."/>
            <person name="Gordon J."/>
        </authorList>
    </citation>
    <scope>NUCLEOTIDE SEQUENCE [LARGE SCALE GENOMIC DNA]</scope>
    <source>
        <strain evidence="2 3">ATCC 29149</strain>
    </source>
</reference>
<proteinExistence type="predicted"/>
<evidence type="ECO:0000256" key="1">
    <source>
        <dbReference type="SAM" id="MobiDB-lite"/>
    </source>
</evidence>
<name>A7B2C0_MEDG7</name>
<feature type="compositionally biased region" description="Basic and acidic residues" evidence="1">
    <location>
        <begin position="29"/>
        <end position="46"/>
    </location>
</feature>
<reference evidence="2 3" key="1">
    <citation type="submission" date="2007-04" db="EMBL/GenBank/DDBJ databases">
        <authorList>
            <person name="Fulton L."/>
            <person name="Clifton S."/>
            <person name="Fulton B."/>
            <person name="Xu J."/>
            <person name="Minx P."/>
            <person name="Pepin K.H."/>
            <person name="Johnson M."/>
            <person name="Thiruvilangam P."/>
            <person name="Bhonagiri V."/>
            <person name="Nash W.E."/>
            <person name="Mardis E.R."/>
            <person name="Wilson R.K."/>
        </authorList>
    </citation>
    <scope>NUCLEOTIDE SEQUENCE [LARGE SCALE GENOMIC DNA]</scope>
    <source>
        <strain evidence="2 3">ATCC 29149</strain>
    </source>
</reference>
<comment type="caution">
    <text evidence="2">The sequence shown here is derived from an EMBL/GenBank/DDBJ whole genome shotgun (WGS) entry which is preliminary data.</text>
</comment>
<evidence type="ECO:0000313" key="3">
    <source>
        <dbReference type="Proteomes" id="UP000004410"/>
    </source>
</evidence>
<gene>
    <name evidence="2" type="ORF">RUMGNA_01698</name>
</gene>
<sequence>MYTGNISERNPFQLYLNRQQPAFRIFPVKKQEKANGKPERGLSSKN</sequence>